<feature type="transmembrane region" description="Helical" evidence="6">
    <location>
        <begin position="63"/>
        <end position="87"/>
    </location>
</feature>
<feature type="transmembrane region" description="Helical" evidence="6">
    <location>
        <begin position="107"/>
        <end position="130"/>
    </location>
</feature>
<evidence type="ECO:0000256" key="6">
    <source>
        <dbReference type="SAM" id="Phobius"/>
    </source>
</evidence>
<evidence type="ECO:0000256" key="3">
    <source>
        <dbReference type="ARBA" id="ARBA00022692"/>
    </source>
</evidence>
<keyword evidence="3 6" id="KW-0812">Transmembrane</keyword>
<feature type="transmembrane region" description="Helical" evidence="6">
    <location>
        <begin position="431"/>
        <end position="450"/>
    </location>
</feature>
<dbReference type="CDD" id="cd13132">
    <property type="entry name" value="MATE_eukaryotic"/>
    <property type="match status" value="1"/>
</dbReference>
<dbReference type="AlphaFoldDB" id="A0A485L986"/>
<feature type="transmembrane region" description="Helical" evidence="6">
    <location>
        <begin position="176"/>
        <end position="199"/>
    </location>
</feature>
<evidence type="ECO:0000313" key="9">
    <source>
        <dbReference type="Proteomes" id="UP000332933"/>
    </source>
</evidence>
<dbReference type="EMBL" id="CAADRA010006327">
    <property type="protein sequence ID" value="VFT94576.1"/>
    <property type="molecule type" value="Genomic_DNA"/>
</dbReference>
<feature type="transmembrane region" description="Helical" evidence="6">
    <location>
        <begin position="142"/>
        <end position="164"/>
    </location>
</feature>
<dbReference type="PANTHER" id="PTHR11206">
    <property type="entry name" value="MULTIDRUG RESISTANCE PROTEIN"/>
    <property type="match status" value="1"/>
</dbReference>
<comment type="similarity">
    <text evidence="2">Belongs to the multi antimicrobial extrusion (MATE) (TC 2.A.66.1) family.</text>
</comment>
<evidence type="ECO:0000256" key="4">
    <source>
        <dbReference type="ARBA" id="ARBA00022989"/>
    </source>
</evidence>
<dbReference type="InterPro" id="IPR002528">
    <property type="entry name" value="MATE_fam"/>
</dbReference>
<feature type="transmembrane region" description="Helical" evidence="6">
    <location>
        <begin position="332"/>
        <end position="353"/>
    </location>
</feature>
<feature type="transmembrane region" description="Helical" evidence="6">
    <location>
        <begin position="365"/>
        <end position="388"/>
    </location>
</feature>
<dbReference type="InterPro" id="IPR045069">
    <property type="entry name" value="MATE_euk"/>
</dbReference>
<dbReference type="GO" id="GO:0016020">
    <property type="term" value="C:membrane"/>
    <property type="evidence" value="ECO:0007669"/>
    <property type="project" value="UniProtKB-SubCell"/>
</dbReference>
<evidence type="ECO:0000256" key="1">
    <source>
        <dbReference type="ARBA" id="ARBA00004141"/>
    </source>
</evidence>
<feature type="transmembrane region" description="Helical" evidence="6">
    <location>
        <begin position="248"/>
        <end position="264"/>
    </location>
</feature>
<evidence type="ECO:0000313" key="7">
    <source>
        <dbReference type="EMBL" id="KAF0690817.1"/>
    </source>
</evidence>
<keyword evidence="4 6" id="KW-1133">Transmembrane helix</keyword>
<gene>
    <name evidence="8" type="primary">Aste57867_17833</name>
    <name evidence="7" type="ORF">As57867_017772</name>
    <name evidence="8" type="ORF">ASTE57867_17833</name>
</gene>
<accession>A0A485L986</accession>
<keyword evidence="5 6" id="KW-0472">Membrane</keyword>
<protein>
    <submittedName>
        <fullName evidence="8">Aste57867_17833 protein</fullName>
    </submittedName>
</protein>
<evidence type="ECO:0000256" key="2">
    <source>
        <dbReference type="ARBA" id="ARBA00010199"/>
    </source>
</evidence>
<sequence length="472" mass="50840">MSTPTLLPYTQVQDDPPVHVRTELWALLSLAAPMSITMLLDSLATTISVALVGRLDGPNATELIAGAALSSMYTSITTIGVGIGLTTALDTFGAQAVGSGNLAKMGVYLQSALLAMALVFVPVFLLHWFCRDILIGLGQDPIAAAHAGRFTMYITIGVPFFFAYEVVRKLIQSHSIIFPMTAVALLANVVHVVAGIFLVQSMGFNGAALARLLSMVSYPIFLALYLWFNPVHTQWVIQWRWATATANLRDFFVFGFPAMLMMVLELGAFEILTILSGLLPNSLIAVGASSVLMNIVSFIYTMYFGMAIAAGIRVGLMVGANQLAHAQCVIRLAYTFFIGAATLTAILLFSLRHHLPSLYVSDPDIIARAASTIVYILPLHLLDVLNALSQAVLRALGKPALAASVNAGAYYLLGLPVAALFAFVGHWNLPGLWGGFSIGSLVGCVLYAYLIPRLDWDAILDETKKRNDINQD</sequence>
<evidence type="ECO:0000313" key="8">
    <source>
        <dbReference type="EMBL" id="VFT94576.1"/>
    </source>
</evidence>
<dbReference type="GO" id="GO:0015297">
    <property type="term" value="F:antiporter activity"/>
    <property type="evidence" value="ECO:0007669"/>
    <property type="project" value="InterPro"/>
</dbReference>
<organism evidence="8 9">
    <name type="scientific">Aphanomyces stellatus</name>
    <dbReference type="NCBI Taxonomy" id="120398"/>
    <lineage>
        <taxon>Eukaryota</taxon>
        <taxon>Sar</taxon>
        <taxon>Stramenopiles</taxon>
        <taxon>Oomycota</taxon>
        <taxon>Saprolegniomycetes</taxon>
        <taxon>Saprolegniales</taxon>
        <taxon>Verrucalvaceae</taxon>
        <taxon>Aphanomyces</taxon>
    </lineage>
</organism>
<name>A0A485L986_9STRA</name>
<feature type="transmembrane region" description="Helical" evidence="6">
    <location>
        <begin position="298"/>
        <end position="320"/>
    </location>
</feature>
<reference evidence="7" key="2">
    <citation type="submission" date="2019-06" db="EMBL/GenBank/DDBJ databases">
        <title>Genomics analysis of Aphanomyces spp. identifies a new class of oomycete effector associated with host adaptation.</title>
        <authorList>
            <person name="Gaulin E."/>
        </authorList>
    </citation>
    <scope>NUCLEOTIDE SEQUENCE</scope>
    <source>
        <strain evidence="7">CBS 578.67</strain>
    </source>
</reference>
<dbReference type="Pfam" id="PF01554">
    <property type="entry name" value="MatE"/>
    <property type="match status" value="2"/>
</dbReference>
<keyword evidence="9" id="KW-1185">Reference proteome</keyword>
<dbReference type="GO" id="GO:1990961">
    <property type="term" value="P:xenobiotic detoxification by transmembrane export across the plasma membrane"/>
    <property type="evidence" value="ECO:0007669"/>
    <property type="project" value="InterPro"/>
</dbReference>
<dbReference type="EMBL" id="VJMH01006306">
    <property type="protein sequence ID" value="KAF0690817.1"/>
    <property type="molecule type" value="Genomic_DNA"/>
</dbReference>
<comment type="subcellular location">
    <subcellularLocation>
        <location evidence="1">Membrane</location>
        <topology evidence="1">Multi-pass membrane protein</topology>
    </subcellularLocation>
</comment>
<dbReference type="Proteomes" id="UP000332933">
    <property type="component" value="Unassembled WGS sequence"/>
</dbReference>
<reference evidence="8 9" key="1">
    <citation type="submission" date="2019-03" db="EMBL/GenBank/DDBJ databases">
        <authorList>
            <person name="Gaulin E."/>
            <person name="Dumas B."/>
        </authorList>
    </citation>
    <scope>NUCLEOTIDE SEQUENCE [LARGE SCALE GENOMIC DNA]</scope>
    <source>
        <strain evidence="8">CBS 568.67</strain>
    </source>
</reference>
<dbReference type="NCBIfam" id="TIGR00797">
    <property type="entry name" value="matE"/>
    <property type="match status" value="1"/>
</dbReference>
<feature type="transmembrane region" description="Helical" evidence="6">
    <location>
        <begin position="400"/>
        <end position="425"/>
    </location>
</feature>
<dbReference type="GO" id="GO:0042910">
    <property type="term" value="F:xenobiotic transmembrane transporter activity"/>
    <property type="evidence" value="ECO:0007669"/>
    <property type="project" value="InterPro"/>
</dbReference>
<evidence type="ECO:0000256" key="5">
    <source>
        <dbReference type="ARBA" id="ARBA00023136"/>
    </source>
</evidence>
<dbReference type="OrthoDB" id="2126698at2759"/>
<proteinExistence type="inferred from homology"/>
<feature type="transmembrane region" description="Helical" evidence="6">
    <location>
        <begin position="208"/>
        <end position="228"/>
    </location>
</feature>